<evidence type="ECO:0000313" key="2">
    <source>
        <dbReference type="EMBL" id="JAI21895.1"/>
    </source>
</evidence>
<protein>
    <submittedName>
        <fullName evidence="2">Uncharacterized protein</fullName>
    </submittedName>
</protein>
<accession>A0A0K8U6C5</accession>
<reference evidence="2" key="1">
    <citation type="submission" date="2015-06" db="EMBL/GenBank/DDBJ databases">
        <authorList>
            <person name="Hoefler B.C."/>
            <person name="Straight P.D."/>
        </authorList>
    </citation>
    <scope>NUCLEOTIDE SEQUENCE</scope>
</reference>
<keyword evidence="1" id="KW-0812">Transmembrane</keyword>
<organism evidence="2">
    <name type="scientific">Bactrocera latifrons</name>
    <name type="common">Malaysian fruit fly</name>
    <name type="synonym">Chaetodacus latifrons</name>
    <dbReference type="NCBI Taxonomy" id="174628"/>
    <lineage>
        <taxon>Eukaryota</taxon>
        <taxon>Metazoa</taxon>
        <taxon>Ecdysozoa</taxon>
        <taxon>Arthropoda</taxon>
        <taxon>Hexapoda</taxon>
        <taxon>Insecta</taxon>
        <taxon>Pterygota</taxon>
        <taxon>Neoptera</taxon>
        <taxon>Endopterygota</taxon>
        <taxon>Diptera</taxon>
        <taxon>Brachycera</taxon>
        <taxon>Muscomorpha</taxon>
        <taxon>Tephritoidea</taxon>
        <taxon>Tephritidae</taxon>
        <taxon>Bactrocera</taxon>
        <taxon>Bactrocera</taxon>
    </lineage>
</organism>
<feature type="transmembrane region" description="Helical" evidence="1">
    <location>
        <begin position="19"/>
        <end position="36"/>
    </location>
</feature>
<keyword evidence="1" id="KW-1133">Transmembrane helix</keyword>
<feature type="non-terminal residue" evidence="2">
    <location>
        <position position="1"/>
    </location>
</feature>
<sequence>TLFGRGACCVLTDNHLCYTLTWCIYLISMWIHFLAARELELKARNWVWIECTYRKNDFAKGALEPKRLYSKRHNPPRFVWLNSKHAVAVTRQMARTTFARLKRYAVVEVDVSKREET</sequence>
<keyword evidence="1" id="KW-0472">Membrane</keyword>
<dbReference type="EMBL" id="GDHF01030419">
    <property type="protein sequence ID" value="JAI21895.1"/>
    <property type="molecule type" value="Transcribed_RNA"/>
</dbReference>
<gene>
    <name evidence="2" type="ORF">c0_g1_i1</name>
</gene>
<dbReference type="AlphaFoldDB" id="A0A0K8U6C5"/>
<name>A0A0K8U6C5_BACLA</name>
<proteinExistence type="predicted"/>
<evidence type="ECO:0000256" key="1">
    <source>
        <dbReference type="SAM" id="Phobius"/>
    </source>
</evidence>